<accession>T0ZPV8</accession>
<dbReference type="EMBL" id="AUZZ01006392">
    <property type="protein sequence ID" value="EQD46527.1"/>
    <property type="molecule type" value="Genomic_DNA"/>
</dbReference>
<organism evidence="1">
    <name type="scientific">mine drainage metagenome</name>
    <dbReference type="NCBI Taxonomy" id="410659"/>
    <lineage>
        <taxon>unclassified sequences</taxon>
        <taxon>metagenomes</taxon>
        <taxon>ecological metagenomes</taxon>
    </lineage>
</organism>
<proteinExistence type="predicted"/>
<gene>
    <name evidence="1" type="ORF">B2A_08863</name>
</gene>
<protein>
    <submittedName>
        <fullName evidence="1">Site-specific integrase/recombinase protein</fullName>
    </submittedName>
</protein>
<comment type="caution">
    <text evidence="1">The sequence shown here is derived from an EMBL/GenBank/DDBJ whole genome shotgun (WGS) entry which is preliminary data.</text>
</comment>
<evidence type="ECO:0000313" key="1">
    <source>
        <dbReference type="EMBL" id="EQD46527.1"/>
    </source>
</evidence>
<sequence>MIRLDAIWDQLFPAEQTRIVKLLVEKVIVSPNDLEVRLRANGIERLVLELRPKPVDQPEEALA</sequence>
<name>T0ZPV8_9ZZZZ</name>
<reference evidence="1" key="2">
    <citation type="journal article" date="2014" name="ISME J.">
        <title>Microbial stratification in low pH oxic and suboxic macroscopic growths along an acid mine drainage.</title>
        <authorList>
            <person name="Mendez-Garcia C."/>
            <person name="Mesa V."/>
            <person name="Sprenger R.R."/>
            <person name="Richter M."/>
            <person name="Diez M.S."/>
            <person name="Solano J."/>
            <person name="Bargiela R."/>
            <person name="Golyshina O.V."/>
            <person name="Manteca A."/>
            <person name="Ramos J.L."/>
            <person name="Gallego J.R."/>
            <person name="Llorente I."/>
            <person name="Martins Dos Santos V.A."/>
            <person name="Jensen O.N."/>
            <person name="Pelaez A.I."/>
            <person name="Sanchez J."/>
            <person name="Ferrer M."/>
        </authorList>
    </citation>
    <scope>NUCLEOTIDE SEQUENCE</scope>
</reference>
<dbReference type="AlphaFoldDB" id="T0ZPV8"/>
<reference evidence="1" key="1">
    <citation type="submission" date="2013-08" db="EMBL/GenBank/DDBJ databases">
        <authorList>
            <person name="Mendez C."/>
            <person name="Richter M."/>
            <person name="Ferrer M."/>
            <person name="Sanchez J."/>
        </authorList>
    </citation>
    <scope>NUCLEOTIDE SEQUENCE</scope>
</reference>